<gene>
    <name evidence="2" type="ORF">QPK24_01855</name>
</gene>
<dbReference type="RefSeq" id="WP_285745688.1">
    <property type="nucleotide sequence ID" value="NZ_CP127162.1"/>
</dbReference>
<keyword evidence="3" id="KW-1185">Reference proteome</keyword>
<dbReference type="SUPFAM" id="SSF52141">
    <property type="entry name" value="Uracil-DNA glycosylase-like"/>
    <property type="match status" value="1"/>
</dbReference>
<protein>
    <recommendedName>
        <fullName evidence="1">Uracil-DNA glycosylase-like domain-containing protein</fullName>
    </recommendedName>
</protein>
<dbReference type="Proteomes" id="UP001236415">
    <property type="component" value="Chromosome"/>
</dbReference>
<evidence type="ECO:0000259" key="1">
    <source>
        <dbReference type="Pfam" id="PF03167"/>
    </source>
</evidence>
<evidence type="ECO:0000313" key="2">
    <source>
        <dbReference type="EMBL" id="WIV19524.1"/>
    </source>
</evidence>
<proteinExistence type="predicted"/>
<sequence>MLTAQSKSYLSFIRSLPIKEEYSKQDLLIEDLLLEREGQLEMYYAPHNDYINPLAKIIIVGITPGWTQMERAYQAAVQSLHRGETEEEACKVAKIAARFAGSMRTNIISMLEELGLPHYFGVEKASDLFDAKSNLLHTTSLLRYPVFVDKQNYNGHSPSLTNHEFLYKKAAESFSQEINMLSGPLIIPLGKSVEKVLRQMIHQNMIQAGNYLWGFPHPSGANGHRHKQFETAKPEMIQTLRQLQKNILS</sequence>
<dbReference type="Pfam" id="PF03167">
    <property type="entry name" value="UDG"/>
    <property type="match status" value="1"/>
</dbReference>
<accession>A0ABY8X6C5</accession>
<feature type="domain" description="Uracil-DNA glycosylase-like" evidence="1">
    <location>
        <begin position="49"/>
        <end position="240"/>
    </location>
</feature>
<dbReference type="InterPro" id="IPR005122">
    <property type="entry name" value="Uracil-DNA_glycosylase-like"/>
</dbReference>
<evidence type="ECO:0000313" key="3">
    <source>
        <dbReference type="Proteomes" id="UP001236415"/>
    </source>
</evidence>
<dbReference type="EMBL" id="CP127162">
    <property type="protein sequence ID" value="WIV19524.1"/>
    <property type="molecule type" value="Genomic_DNA"/>
</dbReference>
<name>A0ABY8X6C5_9BACL</name>
<reference evidence="2 3" key="1">
    <citation type="submission" date="2023-06" db="EMBL/GenBank/DDBJ databases">
        <title>Paenibacillus polygonum sp. nov., an endophytic bacterium, isolated from Polygonum lapathifolium L. in Nanji Wetland National Nature Reserve, South of Poyang Lake, Jiangxi Province, China.</title>
        <authorList>
            <person name="Yu Z."/>
        </authorList>
    </citation>
    <scope>NUCLEOTIDE SEQUENCE [LARGE SCALE GENOMIC DNA]</scope>
    <source>
        <strain evidence="2 3">C31</strain>
    </source>
</reference>
<organism evidence="2 3">
    <name type="scientific">Paenibacillus polygoni</name>
    <dbReference type="NCBI Taxonomy" id="3050112"/>
    <lineage>
        <taxon>Bacteria</taxon>
        <taxon>Bacillati</taxon>
        <taxon>Bacillota</taxon>
        <taxon>Bacilli</taxon>
        <taxon>Bacillales</taxon>
        <taxon>Paenibacillaceae</taxon>
        <taxon>Paenibacillus</taxon>
    </lineage>
</organism>
<dbReference type="InterPro" id="IPR036895">
    <property type="entry name" value="Uracil-DNA_glycosylase-like_sf"/>
</dbReference>